<dbReference type="Pfam" id="PF03732">
    <property type="entry name" value="Retrotrans_gag"/>
    <property type="match status" value="1"/>
</dbReference>
<organism evidence="4 5">
    <name type="scientific">Caenorhabditis japonica</name>
    <dbReference type="NCBI Taxonomy" id="281687"/>
    <lineage>
        <taxon>Eukaryota</taxon>
        <taxon>Metazoa</taxon>
        <taxon>Ecdysozoa</taxon>
        <taxon>Nematoda</taxon>
        <taxon>Chromadorea</taxon>
        <taxon>Rhabditida</taxon>
        <taxon>Rhabditina</taxon>
        <taxon>Rhabditomorpha</taxon>
        <taxon>Rhabditoidea</taxon>
        <taxon>Rhabditidae</taxon>
        <taxon>Peloderinae</taxon>
        <taxon>Caenorhabditis</taxon>
    </lineage>
</organism>
<sequence>MRGLRPATDRLEALEERVTHNTSKLDALLLNTAPTQQVRERHDSSSGSGSASTRSPQQQYHVNAAAPPLEESSVREAFLTYLSDFARDKAEELLELSPKCSCKQLVDEMRKTFEDPNRADMKKQQLRQCLQHVNESVDDFSNRVPMKFEMLFAEAARASTILPQGLAVMPAPALTHQPKKAKGECFYCGIPGHFANECRRRVKDRANGIFRRENKTGLTYLY</sequence>
<proteinExistence type="predicted"/>
<dbReference type="PROSITE" id="PS50158">
    <property type="entry name" value="ZF_CCHC"/>
    <property type="match status" value="1"/>
</dbReference>
<dbReference type="InterPro" id="IPR001878">
    <property type="entry name" value="Znf_CCHC"/>
</dbReference>
<feature type="domain" description="CCHC-type" evidence="3">
    <location>
        <begin position="185"/>
        <end position="200"/>
    </location>
</feature>
<dbReference type="GO" id="GO:0008270">
    <property type="term" value="F:zinc ion binding"/>
    <property type="evidence" value="ECO:0007669"/>
    <property type="project" value="UniProtKB-KW"/>
</dbReference>
<keyword evidence="5" id="KW-1185">Reference proteome</keyword>
<dbReference type="InterPro" id="IPR005162">
    <property type="entry name" value="Retrotrans_gag_dom"/>
</dbReference>
<dbReference type="AlphaFoldDB" id="A0A8R1I831"/>
<feature type="region of interest" description="Disordered" evidence="2">
    <location>
        <begin position="33"/>
        <end position="59"/>
    </location>
</feature>
<dbReference type="EnsemblMetazoa" id="CJA28475.1">
    <property type="protein sequence ID" value="CJA28475.1"/>
    <property type="gene ID" value="WBGene00184049"/>
</dbReference>
<reference evidence="4" key="2">
    <citation type="submission" date="2022-06" db="UniProtKB">
        <authorList>
            <consortium name="EnsemblMetazoa"/>
        </authorList>
    </citation>
    <scope>IDENTIFICATION</scope>
    <source>
        <strain evidence="4">DF5081</strain>
    </source>
</reference>
<name>A0A8R1I831_CAEJA</name>
<keyword evidence="1" id="KW-0862">Zinc</keyword>
<dbReference type="GO" id="GO:0019899">
    <property type="term" value="F:enzyme binding"/>
    <property type="evidence" value="ECO:0007669"/>
    <property type="project" value="UniProtKB-ARBA"/>
</dbReference>
<accession>A0A8R1I831</accession>
<evidence type="ECO:0000256" key="1">
    <source>
        <dbReference type="PROSITE-ProRule" id="PRU00047"/>
    </source>
</evidence>
<reference evidence="5" key="1">
    <citation type="submission" date="2010-08" db="EMBL/GenBank/DDBJ databases">
        <authorList>
            <consortium name="Caenorhabditis japonica Sequencing Consortium"/>
            <person name="Wilson R.K."/>
        </authorList>
    </citation>
    <scope>NUCLEOTIDE SEQUENCE [LARGE SCALE GENOMIC DNA]</scope>
    <source>
        <strain evidence="5">DF5081</strain>
    </source>
</reference>
<keyword evidence="1" id="KW-0479">Metal-binding</keyword>
<dbReference type="GO" id="GO:0003676">
    <property type="term" value="F:nucleic acid binding"/>
    <property type="evidence" value="ECO:0007669"/>
    <property type="project" value="InterPro"/>
</dbReference>
<keyword evidence="1" id="KW-0863">Zinc-finger</keyword>
<dbReference type="Gene3D" id="4.10.60.10">
    <property type="entry name" value="Zinc finger, CCHC-type"/>
    <property type="match status" value="1"/>
</dbReference>
<dbReference type="Pfam" id="PF00098">
    <property type="entry name" value="zf-CCHC"/>
    <property type="match status" value="1"/>
</dbReference>
<evidence type="ECO:0000313" key="5">
    <source>
        <dbReference type="Proteomes" id="UP000005237"/>
    </source>
</evidence>
<dbReference type="InterPro" id="IPR036875">
    <property type="entry name" value="Znf_CCHC_sf"/>
</dbReference>
<dbReference type="SUPFAM" id="SSF57756">
    <property type="entry name" value="Retrovirus zinc finger-like domains"/>
    <property type="match status" value="1"/>
</dbReference>
<evidence type="ECO:0000256" key="2">
    <source>
        <dbReference type="SAM" id="MobiDB-lite"/>
    </source>
</evidence>
<evidence type="ECO:0000259" key="3">
    <source>
        <dbReference type="PROSITE" id="PS50158"/>
    </source>
</evidence>
<dbReference type="SMART" id="SM00343">
    <property type="entry name" value="ZnF_C2HC"/>
    <property type="match status" value="1"/>
</dbReference>
<dbReference type="GO" id="GO:0005737">
    <property type="term" value="C:cytoplasm"/>
    <property type="evidence" value="ECO:0007669"/>
    <property type="project" value="UniProtKB-ARBA"/>
</dbReference>
<protein>
    <submittedName>
        <fullName evidence="4">CCHC-type domain-containing protein</fullName>
    </submittedName>
</protein>
<dbReference type="Proteomes" id="UP000005237">
    <property type="component" value="Unassembled WGS sequence"/>
</dbReference>
<evidence type="ECO:0000313" key="4">
    <source>
        <dbReference type="EnsemblMetazoa" id="CJA28475.1"/>
    </source>
</evidence>